<evidence type="ECO:0000313" key="6">
    <source>
        <dbReference type="Proteomes" id="UP000295023"/>
    </source>
</evidence>
<dbReference type="Pfam" id="PF16113">
    <property type="entry name" value="ECH_2"/>
    <property type="match status" value="1"/>
</dbReference>
<dbReference type="OrthoDB" id="9790967at2"/>
<dbReference type="PANTHER" id="PTHR43176">
    <property type="entry name" value="3-HYDROXYISOBUTYRYL-COA HYDROLASE-RELATED"/>
    <property type="match status" value="1"/>
</dbReference>
<dbReference type="NCBIfam" id="NF004127">
    <property type="entry name" value="PRK05617.1"/>
    <property type="match status" value="1"/>
</dbReference>
<organism evidence="5 6">
    <name type="scientific">Roseicella aquatilis</name>
    <dbReference type="NCBI Taxonomy" id="2527868"/>
    <lineage>
        <taxon>Bacteria</taxon>
        <taxon>Pseudomonadati</taxon>
        <taxon>Pseudomonadota</taxon>
        <taxon>Alphaproteobacteria</taxon>
        <taxon>Acetobacterales</taxon>
        <taxon>Roseomonadaceae</taxon>
        <taxon>Roseicella</taxon>
    </lineage>
</organism>
<evidence type="ECO:0000313" key="5">
    <source>
        <dbReference type="EMBL" id="TCZ66119.1"/>
    </source>
</evidence>
<protein>
    <recommendedName>
        <fullName evidence="2">3-hydroxyisobutyryl-CoA hydrolase</fullName>
        <ecNumber evidence="2">3.1.2.4</ecNumber>
    </recommendedName>
</protein>
<dbReference type="RefSeq" id="WP_132284514.1">
    <property type="nucleotide sequence ID" value="NZ_SKBM01000002.1"/>
</dbReference>
<sequence>MSETAEPTILARREGAAGTLLMNRPKTLNALDIEMIRGFQAAIDAWKDDPAVRLVVLEGAGGKAFCAGGDVRRIRQFAIEGDTAAIEAFFAEEYAVNRGIATFGKPWVSLIDGVCMGGGIGVSVHGKPIVVTDSALLAMPETAIALFPDVGTSYVLPRLPGAVGTWLALTGARLRGADAVHAGLATHYVPKARLPGLRAALLAGDAAVVDRFAEAPPEPSFAPHRAAIDRCFSRDTMPAILAALEAEGTDWAREQGAILRRMSPTSLCVSLELIRRGAGATLDECLEMELALTRSVVNHHPDFREGVRSVLVDKDGRPSWTPASIEAVAPAAIRALFEG</sequence>
<keyword evidence="3" id="KW-0378">Hydrolase</keyword>
<evidence type="ECO:0000259" key="4">
    <source>
        <dbReference type="Pfam" id="PF16113"/>
    </source>
</evidence>
<dbReference type="AlphaFoldDB" id="A0A4R4DTF7"/>
<gene>
    <name evidence="5" type="ORF">EXY23_03320</name>
</gene>
<keyword evidence="5" id="KW-0413">Isomerase</keyword>
<dbReference type="GO" id="GO:0006574">
    <property type="term" value="P:L-valine catabolic process"/>
    <property type="evidence" value="ECO:0007669"/>
    <property type="project" value="TreeGrafter"/>
</dbReference>
<dbReference type="EC" id="3.1.2.4" evidence="2"/>
<dbReference type="Proteomes" id="UP000295023">
    <property type="component" value="Unassembled WGS sequence"/>
</dbReference>
<keyword evidence="6" id="KW-1185">Reference proteome</keyword>
<dbReference type="CDD" id="cd06558">
    <property type="entry name" value="crotonase-like"/>
    <property type="match status" value="1"/>
</dbReference>
<reference evidence="5 6" key="1">
    <citation type="submission" date="2019-03" db="EMBL/GenBank/DDBJ databases">
        <title>Paracraurococcus aquatilis NE82 genome sequence.</title>
        <authorList>
            <person name="Zhao Y."/>
            <person name="Du Z."/>
        </authorList>
    </citation>
    <scope>NUCLEOTIDE SEQUENCE [LARGE SCALE GENOMIC DNA]</scope>
    <source>
        <strain evidence="5 6">NE82</strain>
    </source>
</reference>
<dbReference type="PANTHER" id="PTHR43176:SF3">
    <property type="entry name" value="3-HYDROXYISOBUTYRYL-COA HYDROLASE, MITOCHONDRIAL"/>
    <property type="match status" value="1"/>
</dbReference>
<comment type="caution">
    <text evidence="5">The sequence shown here is derived from an EMBL/GenBank/DDBJ whole genome shotgun (WGS) entry which is preliminary data.</text>
</comment>
<name>A0A4R4DTF7_9PROT</name>
<dbReference type="EMBL" id="SKBM01000002">
    <property type="protein sequence ID" value="TCZ66119.1"/>
    <property type="molecule type" value="Genomic_DNA"/>
</dbReference>
<comment type="catalytic activity">
    <reaction evidence="1">
        <text>3-hydroxy-2-methylpropanoyl-CoA + H2O = 3-hydroxy-2-methylpropanoate + CoA + H(+)</text>
        <dbReference type="Rhea" id="RHEA:20888"/>
        <dbReference type="ChEBI" id="CHEBI:11805"/>
        <dbReference type="ChEBI" id="CHEBI:15377"/>
        <dbReference type="ChEBI" id="CHEBI:15378"/>
        <dbReference type="ChEBI" id="CHEBI:57287"/>
        <dbReference type="ChEBI" id="CHEBI:57340"/>
        <dbReference type="EC" id="3.1.2.4"/>
    </reaction>
</comment>
<dbReference type="GO" id="GO:0016853">
    <property type="term" value="F:isomerase activity"/>
    <property type="evidence" value="ECO:0007669"/>
    <property type="project" value="UniProtKB-KW"/>
</dbReference>
<evidence type="ECO:0000256" key="2">
    <source>
        <dbReference type="ARBA" id="ARBA00011915"/>
    </source>
</evidence>
<evidence type="ECO:0000256" key="1">
    <source>
        <dbReference type="ARBA" id="ARBA00001709"/>
    </source>
</evidence>
<feature type="domain" description="Enoyl-CoA hydratase/isomerase" evidence="4">
    <location>
        <begin position="18"/>
        <end position="337"/>
    </location>
</feature>
<dbReference type="GO" id="GO:0003860">
    <property type="term" value="F:3-hydroxyisobutyryl-CoA hydrolase activity"/>
    <property type="evidence" value="ECO:0007669"/>
    <property type="project" value="UniProtKB-EC"/>
</dbReference>
<dbReference type="InterPro" id="IPR045004">
    <property type="entry name" value="ECH_dom"/>
</dbReference>
<evidence type="ECO:0000256" key="3">
    <source>
        <dbReference type="ARBA" id="ARBA00022801"/>
    </source>
</evidence>
<dbReference type="Gene3D" id="3.90.226.10">
    <property type="entry name" value="2-enoyl-CoA Hydratase, Chain A, domain 1"/>
    <property type="match status" value="1"/>
</dbReference>
<accession>A0A4R4DTF7</accession>
<dbReference type="SUPFAM" id="SSF52096">
    <property type="entry name" value="ClpP/crotonase"/>
    <property type="match status" value="1"/>
</dbReference>
<proteinExistence type="predicted"/>
<dbReference type="InterPro" id="IPR032259">
    <property type="entry name" value="HIBYL-CoA-H"/>
</dbReference>
<dbReference type="InterPro" id="IPR029045">
    <property type="entry name" value="ClpP/crotonase-like_dom_sf"/>
</dbReference>